<evidence type="ECO:0000256" key="5">
    <source>
        <dbReference type="ARBA" id="ARBA00022475"/>
    </source>
</evidence>
<accession>A0A1S3MQK7</accession>
<reference evidence="12" key="1">
    <citation type="submission" date="2025-08" db="UniProtKB">
        <authorList>
            <consortium name="RefSeq"/>
        </authorList>
    </citation>
    <scope>IDENTIFICATION</scope>
</reference>
<feature type="transmembrane region" description="Helical" evidence="10">
    <location>
        <begin position="12"/>
        <end position="30"/>
    </location>
</feature>
<keyword evidence="4" id="KW-0796">Tight junction</keyword>
<dbReference type="GO" id="GO:0005923">
    <property type="term" value="C:bicellular tight junction"/>
    <property type="evidence" value="ECO:0007669"/>
    <property type="project" value="UniProtKB-SubCell"/>
</dbReference>
<dbReference type="AlphaFoldDB" id="A0A1S3MQK7"/>
<dbReference type="Proteomes" id="UP001652741">
    <property type="component" value="Chromosome ssa16"/>
</dbReference>
<dbReference type="Pfam" id="PF00822">
    <property type="entry name" value="PMP22_Claudin"/>
    <property type="match status" value="1"/>
</dbReference>
<keyword evidence="8 10" id="KW-1133">Transmembrane helix</keyword>
<feature type="transmembrane region" description="Helical" evidence="10">
    <location>
        <begin position="164"/>
        <end position="185"/>
    </location>
</feature>
<sequence length="217" mass="23473">MTSSAVQLPGYALALIGLVGSMIATTMVEWKRHSYTESTVTSKETYLGLWMSCTVDATRHTMCVNYKSLFHLPAEILTTRVVMILSVLLSAVGVLVATLGMRCTRCLEEDEKQKDRVAIVGGFLFIIAGVLAISVTSWFANAIIQSFEFSDSPTSLHNRFEFGNAVLVSWGAGICSVVGGFLLGCRFMGSCPQGSRSVSSFTQPKVIPGTRPGTHYV</sequence>
<dbReference type="Bgee" id="ENSSSAG00000044822">
    <property type="expression patterns" value="Expressed in spleen and 16 other cell types or tissues"/>
</dbReference>
<protein>
    <submittedName>
        <fullName evidence="12">Claudin-1</fullName>
    </submittedName>
</protein>
<name>A0A1S3MQK7_SALSA</name>
<dbReference type="InterPro" id="IPR006187">
    <property type="entry name" value="Claudin"/>
</dbReference>
<dbReference type="KEGG" id="sasa:106574080"/>
<keyword evidence="5" id="KW-1003">Cell membrane</keyword>
<dbReference type="InterPro" id="IPR004031">
    <property type="entry name" value="PMP22/EMP/MP20/Claudin"/>
</dbReference>
<evidence type="ECO:0000256" key="6">
    <source>
        <dbReference type="ARBA" id="ARBA00022692"/>
    </source>
</evidence>
<gene>
    <name evidence="12" type="primary">LOC106574080</name>
</gene>
<dbReference type="Gene3D" id="1.20.140.150">
    <property type="match status" value="1"/>
</dbReference>
<dbReference type="OMA" id="FMVEWKK"/>
<evidence type="ECO:0000256" key="4">
    <source>
        <dbReference type="ARBA" id="ARBA00022427"/>
    </source>
</evidence>
<dbReference type="GeneID" id="106574080"/>
<evidence type="ECO:0000256" key="3">
    <source>
        <dbReference type="ARBA" id="ARBA00008295"/>
    </source>
</evidence>
<evidence type="ECO:0000313" key="12">
    <source>
        <dbReference type="RefSeq" id="XP_014005096.1"/>
    </source>
</evidence>
<organism evidence="11 12">
    <name type="scientific">Salmo salar</name>
    <name type="common">Atlantic salmon</name>
    <dbReference type="NCBI Taxonomy" id="8030"/>
    <lineage>
        <taxon>Eukaryota</taxon>
        <taxon>Metazoa</taxon>
        <taxon>Chordata</taxon>
        <taxon>Craniata</taxon>
        <taxon>Vertebrata</taxon>
        <taxon>Euteleostomi</taxon>
        <taxon>Actinopterygii</taxon>
        <taxon>Neopterygii</taxon>
        <taxon>Teleostei</taxon>
        <taxon>Protacanthopterygii</taxon>
        <taxon>Salmoniformes</taxon>
        <taxon>Salmonidae</taxon>
        <taxon>Salmoninae</taxon>
        <taxon>Salmo</taxon>
    </lineage>
</organism>
<evidence type="ECO:0000256" key="7">
    <source>
        <dbReference type="ARBA" id="ARBA00022949"/>
    </source>
</evidence>
<dbReference type="PANTHER" id="PTHR12002">
    <property type="entry name" value="CLAUDIN"/>
    <property type="match status" value="1"/>
</dbReference>
<proteinExistence type="inferred from homology"/>
<evidence type="ECO:0000256" key="2">
    <source>
        <dbReference type="ARBA" id="ARBA00004651"/>
    </source>
</evidence>
<feature type="transmembrane region" description="Helical" evidence="10">
    <location>
        <begin position="117"/>
        <end position="144"/>
    </location>
</feature>
<keyword evidence="11" id="KW-1185">Reference proteome</keyword>
<feature type="transmembrane region" description="Helical" evidence="10">
    <location>
        <begin position="77"/>
        <end position="97"/>
    </location>
</feature>
<dbReference type="OrthoDB" id="8928700at2759"/>
<keyword evidence="6 10" id="KW-0812">Transmembrane</keyword>
<evidence type="ECO:0000256" key="8">
    <source>
        <dbReference type="ARBA" id="ARBA00022989"/>
    </source>
</evidence>
<dbReference type="PRINTS" id="PR01077">
    <property type="entry name" value="CLAUDIN"/>
</dbReference>
<keyword evidence="7" id="KW-0965">Cell junction</keyword>
<dbReference type="RefSeq" id="XP_014005096.1">
    <property type="nucleotide sequence ID" value="XM_014149621.2"/>
</dbReference>
<comment type="similarity">
    <text evidence="3">Belongs to the claudin family.</text>
</comment>
<dbReference type="GO" id="GO:0005886">
    <property type="term" value="C:plasma membrane"/>
    <property type="evidence" value="ECO:0007669"/>
    <property type="project" value="UniProtKB-SubCell"/>
</dbReference>
<dbReference type="GO" id="GO:0005198">
    <property type="term" value="F:structural molecule activity"/>
    <property type="evidence" value="ECO:0007669"/>
    <property type="project" value="InterPro"/>
</dbReference>
<comment type="subcellular location">
    <subcellularLocation>
        <location evidence="1">Cell junction</location>
        <location evidence="1">Tight junction</location>
    </subcellularLocation>
    <subcellularLocation>
        <location evidence="2">Cell membrane</location>
        <topology evidence="2">Multi-pass membrane protein</topology>
    </subcellularLocation>
</comment>
<evidence type="ECO:0000313" key="11">
    <source>
        <dbReference type="Proteomes" id="UP001652741"/>
    </source>
</evidence>
<evidence type="ECO:0000256" key="9">
    <source>
        <dbReference type="ARBA" id="ARBA00023136"/>
    </source>
</evidence>
<evidence type="ECO:0000256" key="10">
    <source>
        <dbReference type="SAM" id="Phobius"/>
    </source>
</evidence>
<dbReference type="PaxDb" id="8030-ENSSSAP00000040802"/>
<keyword evidence="9 10" id="KW-0472">Membrane</keyword>
<evidence type="ECO:0000256" key="1">
    <source>
        <dbReference type="ARBA" id="ARBA00004435"/>
    </source>
</evidence>
<dbReference type="STRING" id="8030.ENSSSAP00000040802"/>